<dbReference type="Gene3D" id="3.60.10.10">
    <property type="entry name" value="Endonuclease/exonuclease/phosphatase"/>
    <property type="match status" value="1"/>
</dbReference>
<keyword evidence="4" id="KW-1185">Reference proteome</keyword>
<evidence type="ECO:0000313" key="4">
    <source>
        <dbReference type="Proteomes" id="UP000033483"/>
    </source>
</evidence>
<dbReference type="PANTHER" id="PTHR11200">
    <property type="entry name" value="INOSITOL 5-PHOSPHATASE"/>
    <property type="match status" value="1"/>
</dbReference>
<dbReference type="InterPro" id="IPR000300">
    <property type="entry name" value="IPPc"/>
</dbReference>
<evidence type="ECO:0000313" key="3">
    <source>
        <dbReference type="EMBL" id="KKA30977.1"/>
    </source>
</evidence>
<dbReference type="PANTHER" id="PTHR11200:SF286">
    <property type="entry name" value="5-PHOSPHATASE, PUTATIVE (AFU_ORTHOLOGUE AFUA_5G07600)-RELATED"/>
    <property type="match status" value="1"/>
</dbReference>
<evidence type="ECO:0000259" key="2">
    <source>
        <dbReference type="SMART" id="SM00128"/>
    </source>
</evidence>
<feature type="domain" description="Inositol polyphosphate-related phosphatase" evidence="2">
    <location>
        <begin position="31"/>
        <end position="446"/>
    </location>
</feature>
<dbReference type="AlphaFoldDB" id="A0A0F4ZKB4"/>
<dbReference type="GO" id="GO:0046856">
    <property type="term" value="P:phosphatidylinositol dephosphorylation"/>
    <property type="evidence" value="ECO:0007669"/>
    <property type="project" value="InterPro"/>
</dbReference>
<organism evidence="3 4">
    <name type="scientific">Thielaviopsis punctulata</name>
    <dbReference type="NCBI Taxonomy" id="72032"/>
    <lineage>
        <taxon>Eukaryota</taxon>
        <taxon>Fungi</taxon>
        <taxon>Dikarya</taxon>
        <taxon>Ascomycota</taxon>
        <taxon>Pezizomycotina</taxon>
        <taxon>Sordariomycetes</taxon>
        <taxon>Hypocreomycetidae</taxon>
        <taxon>Microascales</taxon>
        <taxon>Ceratocystidaceae</taxon>
        <taxon>Thielaviopsis</taxon>
    </lineage>
</organism>
<sequence>MAMHIAASSSPSSPLHPAAIAPVACAASAAMKLDLFMLTFNCAKVAVDVGVFATHLHTALIDQATQLPELVVLSLQEVAPLPNAFVGGALLDPYLVRFEEAVNLAALNARTILANASSAPESAADTDTLHSSDRPYSLVKAHNVGMTAIMLFVRAPAVLGPVSVAEVGFGAADMGNKGAVGLRTMFSRAGCPEEATELTFVAAHLAAMEWNVAKRNANWYSVMRALTFQDPDTVVRQLGHRHAEAESESGAGSSAEADDDGENISLLATRHREARALLDARLHDLSVFKPSSHLFFGGDLNYRIATSSPPPNAVFPSSDPASPHHYDKFLPLDQLTQERHAGRCLHGMSEAPIGFAPTYKYKALPRVAPPDAVEMEVPSTYARHRYPSWTDRILFLDTPPWLKQNKTQASTELDMEVHRYTSLPLMRCSDHQPVYLRISVPLIAPARLAPPQRAVHENALAAQNDGPADADADVPAEWRKDPRAQLPVGIDPEAWQRRRTGRWREWVVGWGSAVWSTRQGALVLASALAVAAVTYYAVHAMWAEEAVVVSSVAE</sequence>
<dbReference type="EMBL" id="LAEV01000158">
    <property type="protein sequence ID" value="KKA30977.1"/>
    <property type="molecule type" value="Genomic_DNA"/>
</dbReference>
<dbReference type="GO" id="GO:0004439">
    <property type="term" value="F:phosphatidylinositol-4,5-bisphosphate 5-phosphatase activity"/>
    <property type="evidence" value="ECO:0007669"/>
    <property type="project" value="TreeGrafter"/>
</dbReference>
<feature type="region of interest" description="Disordered" evidence="1">
    <location>
        <begin position="238"/>
        <end position="259"/>
    </location>
</feature>
<reference evidence="3 4" key="1">
    <citation type="submission" date="2015-03" db="EMBL/GenBank/DDBJ databases">
        <authorList>
            <person name="Radwan O."/>
            <person name="Al-Naeli F.A."/>
            <person name="Rendon G.A."/>
            <person name="Fields C."/>
        </authorList>
    </citation>
    <scope>NUCLEOTIDE SEQUENCE [LARGE SCALE GENOMIC DNA]</scope>
    <source>
        <strain evidence="3">CR-DP1</strain>
    </source>
</reference>
<dbReference type="OrthoDB" id="62798at2759"/>
<dbReference type="InterPro" id="IPR046985">
    <property type="entry name" value="IP5"/>
</dbReference>
<dbReference type="InterPro" id="IPR036691">
    <property type="entry name" value="Endo/exonu/phosph_ase_sf"/>
</dbReference>
<proteinExistence type="predicted"/>
<gene>
    <name evidence="3" type="ORF">TD95_001339</name>
</gene>
<comment type="caution">
    <text evidence="3">The sequence shown here is derived from an EMBL/GenBank/DDBJ whole genome shotgun (WGS) entry which is preliminary data.</text>
</comment>
<dbReference type="SUPFAM" id="SSF56219">
    <property type="entry name" value="DNase I-like"/>
    <property type="match status" value="1"/>
</dbReference>
<dbReference type="SMART" id="SM00128">
    <property type="entry name" value="IPPc"/>
    <property type="match status" value="1"/>
</dbReference>
<evidence type="ECO:0000256" key="1">
    <source>
        <dbReference type="SAM" id="MobiDB-lite"/>
    </source>
</evidence>
<dbReference type="Proteomes" id="UP000033483">
    <property type="component" value="Unassembled WGS sequence"/>
</dbReference>
<accession>A0A0F4ZKB4</accession>
<protein>
    <recommendedName>
        <fullName evidence="2">Inositol polyphosphate-related phosphatase domain-containing protein</fullName>
    </recommendedName>
</protein>
<dbReference type="Pfam" id="PF22669">
    <property type="entry name" value="Exo_endo_phos2"/>
    <property type="match status" value="1"/>
</dbReference>
<name>A0A0F4ZKB4_9PEZI</name>